<dbReference type="KEGG" id="pht:BLM14_07395"/>
<protein>
    <submittedName>
        <fullName evidence="2">Uncharacterized protein</fullName>
    </submittedName>
</protein>
<feature type="transmembrane region" description="Helical" evidence="1">
    <location>
        <begin position="15"/>
        <end position="33"/>
    </location>
</feature>
<dbReference type="AlphaFoldDB" id="A0A2N9W1Y8"/>
<accession>A0A2N9W1Y8</accession>
<name>A0A2N9W1Y8_9HYPH</name>
<gene>
    <name evidence="2" type="ORF">B5P45_07140</name>
</gene>
<sequence>MELVQHLLRKKWKDVLYFLVVLTVGAVIAEYWHSIELEKLQSKPHVVGKILEAWTTPSGRYGSWREGRVAFEVTENGKQVNCEVVTRIGLSWETSLQAGDAIDVVPLGGCDFLIDRVVRRWGGGT</sequence>
<evidence type="ECO:0000313" key="3">
    <source>
        <dbReference type="Proteomes" id="UP000232163"/>
    </source>
</evidence>
<keyword evidence="3" id="KW-1185">Reference proteome</keyword>
<dbReference type="Proteomes" id="UP000232163">
    <property type="component" value="Unassembled WGS sequence"/>
</dbReference>
<keyword evidence="1" id="KW-0472">Membrane</keyword>
<dbReference type="EMBL" id="MZMT01000017">
    <property type="protein sequence ID" value="PIO45756.1"/>
    <property type="molecule type" value="Genomic_DNA"/>
</dbReference>
<organism evidence="2 3">
    <name type="scientific">Phyllobacterium zundukense</name>
    <dbReference type="NCBI Taxonomy" id="1867719"/>
    <lineage>
        <taxon>Bacteria</taxon>
        <taxon>Pseudomonadati</taxon>
        <taxon>Pseudomonadota</taxon>
        <taxon>Alphaproteobacteria</taxon>
        <taxon>Hyphomicrobiales</taxon>
        <taxon>Phyllobacteriaceae</taxon>
        <taxon>Phyllobacterium</taxon>
    </lineage>
</organism>
<keyword evidence="1" id="KW-0812">Transmembrane</keyword>
<evidence type="ECO:0000256" key="1">
    <source>
        <dbReference type="SAM" id="Phobius"/>
    </source>
</evidence>
<comment type="caution">
    <text evidence="2">The sequence shown here is derived from an EMBL/GenBank/DDBJ whole genome shotgun (WGS) entry which is preliminary data.</text>
</comment>
<reference evidence="2 3" key="1">
    <citation type="journal article" date="2017" name="Int J Environ Stud">
        <title>Does the Miocene-Pliocene relict legume Oxytropis triphylla form nitrogen-fixing nodules with a combination of bacterial strains?</title>
        <authorList>
            <person name="Safronova V."/>
            <person name="Belimov A."/>
            <person name="Sazanova A."/>
            <person name="Kuznetsova I."/>
            <person name="Popova J."/>
            <person name="Andronov E."/>
            <person name="Verkhozina A."/>
            <person name="Tikhonovich I."/>
        </authorList>
    </citation>
    <scope>NUCLEOTIDE SEQUENCE [LARGE SCALE GENOMIC DNA]</scope>
    <source>
        <strain evidence="2 3">Tri-38</strain>
    </source>
</reference>
<evidence type="ECO:0000313" key="2">
    <source>
        <dbReference type="EMBL" id="PIO45756.1"/>
    </source>
</evidence>
<proteinExistence type="predicted"/>
<keyword evidence="1" id="KW-1133">Transmembrane helix</keyword>